<feature type="region of interest" description="Disordered" evidence="1">
    <location>
        <begin position="343"/>
        <end position="365"/>
    </location>
</feature>
<dbReference type="AlphaFoldDB" id="A0A6A6FMD3"/>
<feature type="compositionally biased region" description="Basic and acidic residues" evidence="1">
    <location>
        <begin position="290"/>
        <end position="299"/>
    </location>
</feature>
<reference evidence="2" key="1">
    <citation type="journal article" date="2020" name="Stud. Mycol.">
        <title>101 Dothideomycetes genomes: a test case for predicting lifestyles and emergence of pathogens.</title>
        <authorList>
            <person name="Haridas S."/>
            <person name="Albert R."/>
            <person name="Binder M."/>
            <person name="Bloem J."/>
            <person name="Labutti K."/>
            <person name="Salamov A."/>
            <person name="Andreopoulos B."/>
            <person name="Baker S."/>
            <person name="Barry K."/>
            <person name="Bills G."/>
            <person name="Bluhm B."/>
            <person name="Cannon C."/>
            <person name="Castanera R."/>
            <person name="Culley D."/>
            <person name="Daum C."/>
            <person name="Ezra D."/>
            <person name="Gonzalez J."/>
            <person name="Henrissat B."/>
            <person name="Kuo A."/>
            <person name="Liang C."/>
            <person name="Lipzen A."/>
            <person name="Lutzoni F."/>
            <person name="Magnuson J."/>
            <person name="Mondo S."/>
            <person name="Nolan M."/>
            <person name="Ohm R."/>
            <person name="Pangilinan J."/>
            <person name="Park H.-J."/>
            <person name="Ramirez L."/>
            <person name="Alfaro M."/>
            <person name="Sun H."/>
            <person name="Tritt A."/>
            <person name="Yoshinaga Y."/>
            <person name="Zwiers L.-H."/>
            <person name="Turgeon B."/>
            <person name="Goodwin S."/>
            <person name="Spatafora J."/>
            <person name="Crous P."/>
            <person name="Grigoriev I."/>
        </authorList>
    </citation>
    <scope>NUCLEOTIDE SEQUENCE</scope>
    <source>
        <strain evidence="2">SCOH1-5</strain>
    </source>
</reference>
<organism evidence="2 3">
    <name type="scientific">Cercospora zeae-maydis SCOH1-5</name>
    <dbReference type="NCBI Taxonomy" id="717836"/>
    <lineage>
        <taxon>Eukaryota</taxon>
        <taxon>Fungi</taxon>
        <taxon>Dikarya</taxon>
        <taxon>Ascomycota</taxon>
        <taxon>Pezizomycotina</taxon>
        <taxon>Dothideomycetes</taxon>
        <taxon>Dothideomycetidae</taxon>
        <taxon>Mycosphaerellales</taxon>
        <taxon>Mycosphaerellaceae</taxon>
        <taxon>Cercospora</taxon>
    </lineage>
</organism>
<evidence type="ECO:0000313" key="2">
    <source>
        <dbReference type="EMBL" id="KAF2214589.1"/>
    </source>
</evidence>
<accession>A0A6A6FMD3</accession>
<evidence type="ECO:0000313" key="3">
    <source>
        <dbReference type="Proteomes" id="UP000799539"/>
    </source>
</evidence>
<keyword evidence="3" id="KW-1185">Reference proteome</keyword>
<proteinExistence type="predicted"/>
<sequence length="365" mass="40894">MPEQRGITISLQSQYDALSLPELLAPVSPDRESESVVPPKSRHESDQTNVVEAYTPIYPGSQFWILFRCNQPVDETRYYYFKLFLDGKCVLSWGCGENNAWSGRVGFGIFESSGDDLTGQPLVEKRAFVFPHTDDTGQGGSFEIRVYRAAARKRQDRPIRMWKQNTASEGMKMKVAGYMKPQEPRRMYAYALLDSVNKPYASFVYHCHTGQQLRQLGLNIPAEFDIDDIIKASPSKRAPIVSLSTTPPIIRPVSPPSMSMGKDSLALRHSRQSVPPCIHSTGDAVPEQDSPTKERRERSVDYALTESILAYADGLVDTETEAHLLRAGTSVGRFRNLTGRWKRRSGTNASEQDVQVCDGTQQVKP</sequence>
<feature type="region of interest" description="Disordered" evidence="1">
    <location>
        <begin position="275"/>
        <end position="299"/>
    </location>
</feature>
<evidence type="ECO:0000256" key="1">
    <source>
        <dbReference type="SAM" id="MobiDB-lite"/>
    </source>
</evidence>
<feature type="compositionally biased region" description="Polar residues" evidence="1">
    <location>
        <begin position="346"/>
        <end position="365"/>
    </location>
</feature>
<gene>
    <name evidence="2" type="ORF">CERZMDRAFT_82557</name>
</gene>
<dbReference type="Proteomes" id="UP000799539">
    <property type="component" value="Unassembled WGS sequence"/>
</dbReference>
<dbReference type="OrthoDB" id="436496at2759"/>
<dbReference type="EMBL" id="ML992667">
    <property type="protein sequence ID" value="KAF2214589.1"/>
    <property type="molecule type" value="Genomic_DNA"/>
</dbReference>
<protein>
    <submittedName>
        <fullName evidence="2">Uncharacterized protein</fullName>
    </submittedName>
</protein>
<name>A0A6A6FMD3_9PEZI</name>